<dbReference type="OrthoDB" id="21852at10239"/>
<organism evidence="2 3">
    <name type="scientific">Gryllus bimaculatus nudivirus</name>
    <dbReference type="NCBI Taxonomy" id="432587"/>
    <lineage>
        <taxon>Viruses</taxon>
        <taxon>Viruses incertae sedis</taxon>
        <taxon>Naldaviricetes</taxon>
        <taxon>Lefavirales</taxon>
        <taxon>Nudiviridae</taxon>
        <taxon>Alphanudivirus</taxon>
        <taxon>Alphanudivirus grybimaculati</taxon>
    </lineage>
</organism>
<dbReference type="EMBL" id="EF203088">
    <property type="protein sequence ID" value="ABO45388.1"/>
    <property type="molecule type" value="Genomic_DNA"/>
</dbReference>
<feature type="transmembrane region" description="Helical" evidence="1">
    <location>
        <begin position="107"/>
        <end position="128"/>
    </location>
</feature>
<keyword evidence="1" id="KW-0472">Membrane</keyword>
<keyword evidence="1" id="KW-0812">Transmembrane</keyword>
<keyword evidence="3" id="KW-1185">Reference proteome</keyword>
<accession>A4L218</accession>
<protein>
    <submittedName>
        <fullName evidence="2">Uncharacterized protein</fullName>
    </submittedName>
</protein>
<evidence type="ECO:0000313" key="2">
    <source>
        <dbReference type="EMBL" id="ABO45388.1"/>
    </source>
</evidence>
<name>A4L218_9VIRU</name>
<reference evidence="2 3" key="1">
    <citation type="journal article" date="2007" name="J. Virol.">
        <title>The genome of Gryllus bimaculatus nudivirus indicates an ancient diversification of baculovirus-related nonoccluded nudiviruses of insects.</title>
        <authorList>
            <person name="Wang Y."/>
            <person name="Kleespies R.G."/>
            <person name="Huger A.M."/>
            <person name="Jehle J.A."/>
        </authorList>
    </citation>
    <scope>NUCLEOTIDE SEQUENCE [LARGE SCALE GENOMIC DNA]</scope>
</reference>
<proteinExistence type="predicted"/>
<dbReference type="RefSeq" id="YP_001111322.1">
    <property type="nucleotide sequence ID" value="NC_009240.1"/>
</dbReference>
<sequence>MKLQKEDLNLIRKLDWSITDYGNRTYNTVSTPSQTKLFWIDFLTLVFAPKFASQKGVTNISTFDTTQPVLLTDDLELVVPTPLDTAWYFAINQHDPPKTFVLNGIDYISTFIITTIILIILVFINVFYSSKNKNSLKVIML</sequence>
<keyword evidence="1" id="KW-1133">Transmembrane helix</keyword>
<dbReference type="GeneID" id="4960884"/>
<dbReference type="KEGG" id="vg:4960884"/>
<evidence type="ECO:0000313" key="3">
    <source>
        <dbReference type="Proteomes" id="UP000203733"/>
    </source>
</evidence>
<dbReference type="Proteomes" id="UP000203733">
    <property type="component" value="Segment"/>
</dbReference>
<evidence type="ECO:0000256" key="1">
    <source>
        <dbReference type="SAM" id="Phobius"/>
    </source>
</evidence>